<protein>
    <submittedName>
        <fullName evidence="2">DUF4263 domain-containing protein</fullName>
    </submittedName>
</protein>
<proteinExistence type="predicted"/>
<feature type="domain" description="Shedu protein SduA C-terminal" evidence="1">
    <location>
        <begin position="20"/>
        <end position="168"/>
    </location>
</feature>
<sequence>MTIISLEKKYLNLIDSELVKEEDLHKFFVQFPIFLPLLRPYGNIVFSKFPLANNYVVDFAFAREDSPGVQWTFIEIEKPQYRQATKKGDPTKYMGHSLRQISDNDRWFNDNRSFIKENFPFKDKVLRIGMANAAFKLVIGRRAGAIDKSFLNSNQYVNYEIMSFDRLLGNITGPAIDQLKPLKVCRFSNSGITTISEFNYKKLLPVYRNLKSFALDLSPCVVAKAKVALGLPNRYVGNSKHFTKEYWEYVLRNIAAAHGNIPESNIRKTIGKYEYYLKLR</sequence>
<gene>
    <name evidence="2" type="ORF">P0Y53_16820</name>
</gene>
<dbReference type="Pfam" id="PF14082">
    <property type="entry name" value="SduA_C"/>
    <property type="match status" value="1"/>
</dbReference>
<dbReference type="Proteomes" id="UP001220610">
    <property type="component" value="Chromosome"/>
</dbReference>
<reference evidence="2" key="1">
    <citation type="submission" date="2023-03" db="EMBL/GenBank/DDBJ databases">
        <title>Andean soil-derived lignocellulolytic bacterial consortium as a source of novel taxa and putative plastic-active enzymes.</title>
        <authorList>
            <person name="Diaz-Garcia L."/>
            <person name="Chuvochina M."/>
            <person name="Feuerriegel G."/>
            <person name="Bunk B."/>
            <person name="Sproer C."/>
            <person name="Streit W.R."/>
            <person name="Rodriguez L.M."/>
            <person name="Overmann J."/>
            <person name="Jimenez D.J."/>
        </authorList>
    </citation>
    <scope>NUCLEOTIDE SEQUENCE</scope>
    <source>
        <strain evidence="2">MAG 7</strain>
    </source>
</reference>
<name>A0AAJ5WR28_9BACT</name>
<dbReference type="EMBL" id="CP119311">
    <property type="protein sequence ID" value="WEK34153.1"/>
    <property type="molecule type" value="Genomic_DNA"/>
</dbReference>
<dbReference type="InterPro" id="IPR025359">
    <property type="entry name" value="SduA_C"/>
</dbReference>
<organism evidence="2 3">
    <name type="scientific">Candidatus Pseudobacter hemicellulosilyticus</name>
    <dbReference type="NCBI Taxonomy" id="3121375"/>
    <lineage>
        <taxon>Bacteria</taxon>
        <taxon>Pseudomonadati</taxon>
        <taxon>Bacteroidota</taxon>
        <taxon>Chitinophagia</taxon>
        <taxon>Chitinophagales</taxon>
        <taxon>Chitinophagaceae</taxon>
        <taxon>Pseudobacter</taxon>
    </lineage>
</organism>
<evidence type="ECO:0000313" key="2">
    <source>
        <dbReference type="EMBL" id="WEK34153.1"/>
    </source>
</evidence>
<evidence type="ECO:0000259" key="1">
    <source>
        <dbReference type="Pfam" id="PF14082"/>
    </source>
</evidence>
<evidence type="ECO:0000313" key="3">
    <source>
        <dbReference type="Proteomes" id="UP001220610"/>
    </source>
</evidence>
<dbReference type="AlphaFoldDB" id="A0AAJ5WR28"/>
<accession>A0AAJ5WR28</accession>